<evidence type="ECO:0000313" key="4">
    <source>
        <dbReference type="EMBL" id="MIK95106.1"/>
    </source>
</evidence>
<dbReference type="Pfam" id="PF00196">
    <property type="entry name" value="GerE"/>
    <property type="match status" value="1"/>
</dbReference>
<dbReference type="Proteomes" id="UP000866740">
    <property type="component" value="Unassembled WGS sequence"/>
</dbReference>
<sequence>MLLISNDQFFVSGVRELIAERIFYSSCDLMILDASPFIYVFDSYWFFSQGFKEPFSALIICNDFLYIKGIDVGGFINAVNDNRKEAMSIPKSITVSEIKVLRYIFNGYKDKDIAKQFNCSKKTISSHKIKALNKMRIKNTRVFYTLVNFWKTSWPILGHADGKVRFYYNDEGL</sequence>
<dbReference type="PRINTS" id="PR00038">
    <property type="entry name" value="HTHLUXR"/>
</dbReference>
<protein>
    <recommendedName>
        <fullName evidence="2">HTH luxR-type domain-containing protein</fullName>
    </recommendedName>
</protein>
<dbReference type="SMART" id="SM00421">
    <property type="entry name" value="HTH_LUXR"/>
    <property type="match status" value="1"/>
</dbReference>
<proteinExistence type="predicted"/>
<gene>
    <name evidence="5" type="ORF">A7E06_24565</name>
    <name evidence="6" type="ORF">A7S51_21400</name>
    <name evidence="4" type="ORF">KO51_27530</name>
    <name evidence="3" type="ORF">NL99_27585</name>
</gene>
<dbReference type="EMBL" id="MLTE01000017">
    <property type="protein sequence ID" value="OHJ48440.1"/>
    <property type="molecule type" value="Genomic_DNA"/>
</dbReference>
<dbReference type="InterPro" id="IPR036388">
    <property type="entry name" value="WH-like_DNA-bd_sf"/>
</dbReference>
<evidence type="ECO:0000256" key="1">
    <source>
        <dbReference type="ARBA" id="ARBA00023125"/>
    </source>
</evidence>
<dbReference type="GO" id="GO:0003677">
    <property type="term" value="F:DNA binding"/>
    <property type="evidence" value="ECO:0007669"/>
    <property type="project" value="UniProtKB-KW"/>
</dbReference>
<organism evidence="6">
    <name type="scientific">Salmonella enterica</name>
    <name type="common">Salmonella choleraesuis</name>
    <dbReference type="NCBI Taxonomy" id="28901"/>
    <lineage>
        <taxon>Bacteria</taxon>
        <taxon>Pseudomonadati</taxon>
        <taxon>Pseudomonadota</taxon>
        <taxon>Gammaproteobacteria</taxon>
        <taxon>Enterobacterales</taxon>
        <taxon>Enterobacteriaceae</taxon>
        <taxon>Salmonella</taxon>
    </lineage>
</organism>
<dbReference type="InterPro" id="IPR016032">
    <property type="entry name" value="Sig_transdc_resp-reg_C-effctor"/>
</dbReference>
<dbReference type="Proteomes" id="UP000885283">
    <property type="component" value="Unassembled WGS sequence"/>
</dbReference>
<evidence type="ECO:0000313" key="3">
    <source>
        <dbReference type="EMBL" id="EAA8668590.1"/>
    </source>
</evidence>
<dbReference type="EMBL" id="RSMR01000066">
    <property type="protein sequence ID" value="MIK95106.1"/>
    <property type="molecule type" value="Genomic_DNA"/>
</dbReference>
<dbReference type="CDD" id="cd06170">
    <property type="entry name" value="LuxR_C_like"/>
    <property type="match status" value="1"/>
</dbReference>
<dbReference type="SUPFAM" id="SSF46894">
    <property type="entry name" value="C-terminal effector domain of the bipartite response regulators"/>
    <property type="match status" value="1"/>
</dbReference>
<name>A0A3F3IV29_SALER</name>
<reference evidence="6" key="1">
    <citation type="submission" date="2016-09" db="EMBL/GenBank/DDBJ databases">
        <title>Whole genome sequencing of Salmonella enterica.</title>
        <authorList>
            <person name="Bell R."/>
        </authorList>
    </citation>
    <scope>NUCLEOTIDE SEQUENCE [LARGE SCALE GENOMIC DNA]</scope>
    <source>
        <strain evidence="6">CFSAN044929</strain>
    </source>
</reference>
<evidence type="ECO:0000313" key="6">
    <source>
        <dbReference type="EMBL" id="OHJ48440.1"/>
    </source>
</evidence>
<dbReference type="Gene3D" id="1.10.10.10">
    <property type="entry name" value="Winged helix-like DNA-binding domain superfamily/Winged helix DNA-binding domain"/>
    <property type="match status" value="1"/>
</dbReference>
<dbReference type="Proteomes" id="UP000839834">
    <property type="component" value="Unassembled WGS sequence"/>
</dbReference>
<accession>A0A3F3IV29</accession>
<dbReference type="EMBL" id="AAACVH010000096">
    <property type="protein sequence ID" value="EAA8668590.1"/>
    <property type="molecule type" value="Genomic_DNA"/>
</dbReference>
<dbReference type="Proteomes" id="UP000839530">
    <property type="component" value="Unassembled WGS sequence"/>
</dbReference>
<evidence type="ECO:0000259" key="2">
    <source>
        <dbReference type="SMART" id="SM00421"/>
    </source>
</evidence>
<dbReference type="InterPro" id="IPR000792">
    <property type="entry name" value="Tscrpt_reg_LuxR_C"/>
</dbReference>
<dbReference type="GO" id="GO:0006355">
    <property type="term" value="P:regulation of DNA-templated transcription"/>
    <property type="evidence" value="ECO:0007669"/>
    <property type="project" value="InterPro"/>
</dbReference>
<reference evidence="3" key="2">
    <citation type="submission" date="2018-08" db="EMBL/GenBank/DDBJ databases">
        <authorList>
            <consortium name="GenomeTrakr network: Whole genome sequencing for foodborne pathogen traceback"/>
        </authorList>
    </citation>
    <scope>NUCLEOTIDE SEQUENCE [LARGE SCALE GENOMIC DNA]</scope>
    <source>
        <strain evidence="5">CFSAN048114</strain>
        <strain evidence="4">FLUFL-1338</strain>
        <strain evidence="3">FLUFL-367</strain>
    </source>
</reference>
<dbReference type="AlphaFoldDB" id="A0A3F3IV29"/>
<comment type="caution">
    <text evidence="6">The sequence shown here is derived from an EMBL/GenBank/DDBJ whole genome shotgun (WGS) entry which is preliminary data.</text>
</comment>
<dbReference type="EMBL" id="RSUV01000025">
    <property type="protein sequence ID" value="MIV46577.1"/>
    <property type="molecule type" value="Genomic_DNA"/>
</dbReference>
<dbReference type="RefSeq" id="WP_070802612.1">
    <property type="nucleotide sequence ID" value="NZ_JBFNGL010000002.1"/>
</dbReference>
<feature type="domain" description="HTH luxR-type" evidence="2">
    <location>
        <begin position="90"/>
        <end position="147"/>
    </location>
</feature>
<keyword evidence="1" id="KW-0238">DNA-binding</keyword>
<evidence type="ECO:0000313" key="5">
    <source>
        <dbReference type="EMBL" id="MIV46577.1"/>
    </source>
</evidence>